<dbReference type="GeneID" id="115267561"/>
<evidence type="ECO:0000256" key="1">
    <source>
        <dbReference type="ARBA" id="ARBA00004613"/>
    </source>
</evidence>
<dbReference type="InterPro" id="IPR002413">
    <property type="entry name" value="V5_allergen-like"/>
</dbReference>
<dbReference type="InterPro" id="IPR001283">
    <property type="entry name" value="CRISP-related"/>
</dbReference>
<evidence type="ECO:0000259" key="6">
    <source>
        <dbReference type="SMART" id="SM00198"/>
    </source>
</evidence>
<dbReference type="Pfam" id="PF00188">
    <property type="entry name" value="CAP"/>
    <property type="match status" value="1"/>
</dbReference>
<proteinExistence type="inferred from homology"/>
<name>A0ABM1XWP7_AEDAL</name>
<dbReference type="InterPro" id="IPR034763">
    <property type="entry name" value="P14a_insect"/>
</dbReference>
<evidence type="ECO:0000313" key="8">
    <source>
        <dbReference type="Proteomes" id="UP000069940"/>
    </source>
</evidence>
<evidence type="ECO:0000256" key="5">
    <source>
        <dbReference type="SAM" id="SignalP"/>
    </source>
</evidence>
<keyword evidence="3" id="KW-0964">Secreted</keyword>
<evidence type="ECO:0000313" key="7">
    <source>
        <dbReference type="EnsemblMetazoa" id="AALFPA23_003566.P4013"/>
    </source>
</evidence>
<dbReference type="SMART" id="SM00198">
    <property type="entry name" value="SCP"/>
    <property type="match status" value="1"/>
</dbReference>
<accession>A0ABM1XWP7</accession>
<feature type="chain" id="PRO_5045864697" description="SCP domain-containing protein" evidence="5">
    <location>
        <begin position="20"/>
        <end position="260"/>
    </location>
</feature>
<dbReference type="InterPro" id="IPR035940">
    <property type="entry name" value="CAP_sf"/>
</dbReference>
<feature type="signal peptide" evidence="5">
    <location>
        <begin position="1"/>
        <end position="19"/>
    </location>
</feature>
<dbReference type="RefSeq" id="XP_029730501.2">
    <property type="nucleotide sequence ID" value="XM_029874641.2"/>
</dbReference>
<dbReference type="PIRSF" id="PIRSF038921">
    <property type="entry name" value="P14a"/>
    <property type="match status" value="1"/>
</dbReference>
<dbReference type="InterPro" id="IPR014044">
    <property type="entry name" value="CAP_dom"/>
</dbReference>
<reference evidence="8" key="1">
    <citation type="journal article" date="2015" name="Proc. Natl. Acad. Sci. U.S.A.">
        <title>Genome sequence of the Asian Tiger mosquito, Aedes albopictus, reveals insights into its biology, genetics, and evolution.</title>
        <authorList>
            <person name="Chen X.G."/>
            <person name="Jiang X."/>
            <person name="Gu J."/>
            <person name="Xu M."/>
            <person name="Wu Y."/>
            <person name="Deng Y."/>
            <person name="Zhang C."/>
            <person name="Bonizzoni M."/>
            <person name="Dermauw W."/>
            <person name="Vontas J."/>
            <person name="Armbruster P."/>
            <person name="Huang X."/>
            <person name="Yang Y."/>
            <person name="Zhang H."/>
            <person name="He W."/>
            <person name="Peng H."/>
            <person name="Liu Y."/>
            <person name="Wu K."/>
            <person name="Chen J."/>
            <person name="Lirakis M."/>
            <person name="Topalis P."/>
            <person name="Van Leeuwen T."/>
            <person name="Hall A.B."/>
            <person name="Jiang X."/>
            <person name="Thorpe C."/>
            <person name="Mueller R.L."/>
            <person name="Sun C."/>
            <person name="Waterhouse R.M."/>
            <person name="Yan G."/>
            <person name="Tu Z.J."/>
            <person name="Fang X."/>
            <person name="James A.A."/>
        </authorList>
    </citation>
    <scope>NUCLEOTIDE SEQUENCE [LARGE SCALE GENOMIC DNA]</scope>
    <source>
        <strain evidence="8">Foshan</strain>
    </source>
</reference>
<dbReference type="Proteomes" id="UP000069940">
    <property type="component" value="Unassembled WGS sequence"/>
</dbReference>
<reference evidence="7" key="2">
    <citation type="submission" date="2025-05" db="UniProtKB">
        <authorList>
            <consortium name="EnsemblMetazoa"/>
        </authorList>
    </citation>
    <scope>IDENTIFICATION</scope>
    <source>
        <strain evidence="7">Foshan</strain>
    </source>
</reference>
<dbReference type="EnsemblMetazoa" id="AALFPA23_003566.R4013">
    <property type="protein sequence ID" value="AALFPA23_003566.P4013"/>
    <property type="gene ID" value="AALFPA23_003566"/>
</dbReference>
<sequence>MKAITSVLSISAFMAISQAQANNYCYPSLCSSGDSHIACNGLTTLSSNCGADASEVTMCSTKQQLIVDLHNKIRSKVAMGQQYNGANQRFSQAARMATMQWDPELAYIAATNARRCVFGHDRCHNTATMKYVGQNIAIKSYYGMTFSNEELLTGFINNWFSEYKVTMPHHIASYPATYRGPTIGHFTQMVSDETSRIGCAMVSYKRGNYINKLFVCNYGLTNIINHPVYVAGNVCSRCNSGCNSQYPGLCSTSEIVRNNI</sequence>
<evidence type="ECO:0000256" key="2">
    <source>
        <dbReference type="ARBA" id="ARBA00009923"/>
    </source>
</evidence>
<keyword evidence="8" id="KW-1185">Reference proteome</keyword>
<keyword evidence="4 5" id="KW-0732">Signal</keyword>
<feature type="domain" description="SCP" evidence="6">
    <location>
        <begin position="61"/>
        <end position="225"/>
    </location>
</feature>
<dbReference type="Gene3D" id="3.40.33.10">
    <property type="entry name" value="CAP"/>
    <property type="match status" value="1"/>
</dbReference>
<dbReference type="CDD" id="cd05380">
    <property type="entry name" value="CAP_euk"/>
    <property type="match status" value="1"/>
</dbReference>
<dbReference type="SUPFAM" id="SSF55797">
    <property type="entry name" value="PR-1-like"/>
    <property type="match status" value="1"/>
</dbReference>
<evidence type="ECO:0000256" key="4">
    <source>
        <dbReference type="ARBA" id="ARBA00022729"/>
    </source>
</evidence>
<evidence type="ECO:0000256" key="3">
    <source>
        <dbReference type="ARBA" id="ARBA00022525"/>
    </source>
</evidence>
<protein>
    <recommendedName>
        <fullName evidence="6">SCP domain-containing protein</fullName>
    </recommendedName>
</protein>
<organism evidence="7 8">
    <name type="scientific">Aedes albopictus</name>
    <name type="common">Asian tiger mosquito</name>
    <name type="synonym">Stegomyia albopicta</name>
    <dbReference type="NCBI Taxonomy" id="7160"/>
    <lineage>
        <taxon>Eukaryota</taxon>
        <taxon>Metazoa</taxon>
        <taxon>Ecdysozoa</taxon>
        <taxon>Arthropoda</taxon>
        <taxon>Hexapoda</taxon>
        <taxon>Insecta</taxon>
        <taxon>Pterygota</taxon>
        <taxon>Neoptera</taxon>
        <taxon>Endopterygota</taxon>
        <taxon>Diptera</taxon>
        <taxon>Nematocera</taxon>
        <taxon>Culicoidea</taxon>
        <taxon>Culicidae</taxon>
        <taxon>Culicinae</taxon>
        <taxon>Aedini</taxon>
        <taxon>Aedes</taxon>
        <taxon>Stegomyia</taxon>
    </lineage>
</organism>
<dbReference type="PRINTS" id="PR00838">
    <property type="entry name" value="V5ALLERGEN"/>
</dbReference>
<dbReference type="PANTHER" id="PTHR10334">
    <property type="entry name" value="CYSTEINE-RICH SECRETORY PROTEIN-RELATED"/>
    <property type="match status" value="1"/>
</dbReference>
<comment type="subcellular location">
    <subcellularLocation>
        <location evidence="1">Secreted</location>
    </subcellularLocation>
</comment>
<comment type="similarity">
    <text evidence="2">Belongs to the CRISP family.</text>
</comment>